<evidence type="ECO:0000313" key="2">
    <source>
        <dbReference type="EnsemblMetazoa" id="GPAI007150-PA"/>
    </source>
</evidence>
<dbReference type="CDD" id="cd00086">
    <property type="entry name" value="homeodomain"/>
    <property type="match status" value="1"/>
</dbReference>
<dbReference type="VEuPathDB" id="VectorBase:GPAI007150"/>
<feature type="compositionally biased region" description="Low complexity" evidence="1">
    <location>
        <begin position="65"/>
        <end position="79"/>
    </location>
</feature>
<dbReference type="GO" id="GO:0003677">
    <property type="term" value="F:DNA binding"/>
    <property type="evidence" value="ECO:0007669"/>
    <property type="project" value="InterPro"/>
</dbReference>
<evidence type="ECO:0008006" key="4">
    <source>
        <dbReference type="Google" id="ProtNLM"/>
    </source>
</evidence>
<feature type="compositionally biased region" description="Polar residues" evidence="1">
    <location>
        <begin position="217"/>
        <end position="229"/>
    </location>
</feature>
<proteinExistence type="predicted"/>
<reference evidence="3" key="1">
    <citation type="submission" date="2014-03" db="EMBL/GenBank/DDBJ databases">
        <authorList>
            <person name="Aksoy S."/>
            <person name="Warren W."/>
            <person name="Wilson R.K."/>
        </authorList>
    </citation>
    <scope>NUCLEOTIDE SEQUENCE [LARGE SCALE GENOMIC DNA]</scope>
    <source>
        <strain evidence="3">IAEA</strain>
    </source>
</reference>
<sequence length="247" mass="26339">MIPISSFVKILAFDTNFNNFVVRLDFRNQVWFSNRRAKWRREEKLRTQRRPAHNIGNSSRTSAETTSNNSSIPSNITNSVLGSVADNNSSSHTPNSTSANATNSEAAAATSAALVTASSNSSTNVIEGAEGGGSHTNSVSPPLQAVAPRLPLNTGFNSMYSPIPQPIATMAENYNSVTSSLSSMSTSCLHQRDSYPYMFHDPLSLGSAYVAHARPSCNPSAAHQPSAQHSVYGSNTSVSGNNTGNHF</sequence>
<protein>
    <recommendedName>
        <fullName evidence="4">Homeobox domain-containing protein</fullName>
    </recommendedName>
</protein>
<feature type="region of interest" description="Disordered" evidence="1">
    <location>
        <begin position="216"/>
        <end position="247"/>
    </location>
</feature>
<dbReference type="AlphaFoldDB" id="A0A1A9Z8P6"/>
<evidence type="ECO:0000313" key="3">
    <source>
        <dbReference type="Proteomes" id="UP000092445"/>
    </source>
</evidence>
<dbReference type="InterPro" id="IPR001356">
    <property type="entry name" value="HD"/>
</dbReference>
<evidence type="ECO:0000256" key="1">
    <source>
        <dbReference type="SAM" id="MobiDB-lite"/>
    </source>
</evidence>
<feature type="compositionally biased region" description="Low complexity" evidence="1">
    <location>
        <begin position="87"/>
        <end position="104"/>
    </location>
</feature>
<feature type="compositionally biased region" description="Polar residues" evidence="1">
    <location>
        <begin position="55"/>
        <end position="64"/>
    </location>
</feature>
<dbReference type="Proteomes" id="UP000092445">
    <property type="component" value="Unassembled WGS sequence"/>
</dbReference>
<feature type="compositionally biased region" description="Low complexity" evidence="1">
    <location>
        <begin position="230"/>
        <end position="247"/>
    </location>
</feature>
<organism evidence="2 3">
    <name type="scientific">Glossina pallidipes</name>
    <name type="common">Tsetse fly</name>
    <dbReference type="NCBI Taxonomy" id="7398"/>
    <lineage>
        <taxon>Eukaryota</taxon>
        <taxon>Metazoa</taxon>
        <taxon>Ecdysozoa</taxon>
        <taxon>Arthropoda</taxon>
        <taxon>Hexapoda</taxon>
        <taxon>Insecta</taxon>
        <taxon>Pterygota</taxon>
        <taxon>Neoptera</taxon>
        <taxon>Endopterygota</taxon>
        <taxon>Diptera</taxon>
        <taxon>Brachycera</taxon>
        <taxon>Muscomorpha</taxon>
        <taxon>Hippoboscoidea</taxon>
        <taxon>Glossinidae</taxon>
        <taxon>Glossina</taxon>
    </lineage>
</organism>
<feature type="region of interest" description="Disordered" evidence="1">
    <location>
        <begin position="124"/>
        <end position="144"/>
    </location>
</feature>
<reference evidence="2" key="2">
    <citation type="submission" date="2020-05" db="UniProtKB">
        <authorList>
            <consortium name="EnsemblMetazoa"/>
        </authorList>
    </citation>
    <scope>IDENTIFICATION</scope>
    <source>
        <strain evidence="2">IAEA</strain>
    </source>
</reference>
<dbReference type="STRING" id="7398.A0A1A9Z8P6"/>
<dbReference type="EnsemblMetazoa" id="GPAI007150-RA">
    <property type="protein sequence ID" value="GPAI007150-PA"/>
    <property type="gene ID" value="GPAI007150"/>
</dbReference>
<dbReference type="Gene3D" id="1.10.10.60">
    <property type="entry name" value="Homeodomain-like"/>
    <property type="match status" value="1"/>
</dbReference>
<feature type="region of interest" description="Disordered" evidence="1">
    <location>
        <begin position="42"/>
        <end position="104"/>
    </location>
</feature>
<keyword evidence="3" id="KW-1185">Reference proteome</keyword>
<name>A0A1A9Z8P6_GLOPL</name>
<accession>A0A1A9Z8P6</accession>